<name>A0A366XWG7_9BACI</name>
<dbReference type="InterPro" id="IPR036237">
    <property type="entry name" value="Xyl_isomerase-like_sf"/>
</dbReference>
<dbReference type="AlphaFoldDB" id="A0A366XWG7"/>
<dbReference type="InterPro" id="IPR050312">
    <property type="entry name" value="IolE/XylAMocC-like"/>
</dbReference>
<dbReference type="SUPFAM" id="SSF51658">
    <property type="entry name" value="Xylose isomerase-like"/>
    <property type="match status" value="1"/>
</dbReference>
<feature type="domain" description="Xylose isomerase-like TIM barrel" evidence="1">
    <location>
        <begin position="52"/>
        <end position="277"/>
    </location>
</feature>
<evidence type="ECO:0000259" key="1">
    <source>
        <dbReference type="Pfam" id="PF01261"/>
    </source>
</evidence>
<dbReference type="PANTHER" id="PTHR12110:SF53">
    <property type="entry name" value="BLR5974 PROTEIN"/>
    <property type="match status" value="1"/>
</dbReference>
<gene>
    <name evidence="2" type="ORF">DS031_04515</name>
</gene>
<organism evidence="2 3">
    <name type="scientific">Bacillus taeanensis</name>
    <dbReference type="NCBI Taxonomy" id="273032"/>
    <lineage>
        <taxon>Bacteria</taxon>
        <taxon>Bacillati</taxon>
        <taxon>Bacillota</taxon>
        <taxon>Bacilli</taxon>
        <taxon>Bacillales</taxon>
        <taxon>Bacillaceae</taxon>
        <taxon>Bacillus</taxon>
    </lineage>
</organism>
<dbReference type="OrthoDB" id="256906at2"/>
<evidence type="ECO:0000313" key="2">
    <source>
        <dbReference type="EMBL" id="RBW70750.1"/>
    </source>
</evidence>
<dbReference type="Proteomes" id="UP000253314">
    <property type="component" value="Unassembled WGS sequence"/>
</dbReference>
<keyword evidence="2" id="KW-0413">Isomerase</keyword>
<protein>
    <submittedName>
        <fullName evidence="2">Sugar phosphate isomerase/epimerase</fullName>
    </submittedName>
</protein>
<accession>A0A366XWG7</accession>
<sequence length="313" mass="35399">MKGVNVTLNNNDRPIKLGMHTYTLHFFGLGESWGFGKDYAFPQTMNLMELMDYAVEWGLDGLQITKVDLQNTEPAHLAKIKAAAEERDLFLEFNASFDAPSDSRVNCTVREALQIAKAIGSDLAKFSLDVKRPRPYYATCFHPNVMRQLAVRYEEFKEALPLVEELGLKVAIENHCDTYADEVIWLVDQIDKPMIGTCLDTVNSISVTESPEESVKKLASRAFCCHFCDNALVIDPLGAHWIGVPHGTGDIDLPKVLKVLREQSTLDRVIFENEIPFLRPDEPLEEARKRELQACKESIAYLRNVLKVGVRNR</sequence>
<dbReference type="Gene3D" id="3.20.20.150">
    <property type="entry name" value="Divalent-metal-dependent TIM barrel enzymes"/>
    <property type="match status" value="1"/>
</dbReference>
<dbReference type="InterPro" id="IPR013022">
    <property type="entry name" value="Xyl_isomerase-like_TIM-brl"/>
</dbReference>
<dbReference type="EMBL" id="QOCW01000003">
    <property type="protein sequence ID" value="RBW70750.1"/>
    <property type="molecule type" value="Genomic_DNA"/>
</dbReference>
<dbReference type="PANTHER" id="PTHR12110">
    <property type="entry name" value="HYDROXYPYRUVATE ISOMERASE"/>
    <property type="match status" value="1"/>
</dbReference>
<reference evidence="2 3" key="1">
    <citation type="submission" date="2018-07" db="EMBL/GenBank/DDBJ databases">
        <title>Lottiidibacillus patelloidae gen. nov., sp. nov., isolated from the intestinal tract of a marine limpet and the reclassification of B. taeanensis BH030017T, B. algicola KMM 3737T and B. hwajinpoensis SW-72T as genus Lottiidibacillus.</title>
        <authorList>
            <person name="Liu R."/>
            <person name="Huang Z."/>
        </authorList>
    </citation>
    <scope>NUCLEOTIDE SEQUENCE [LARGE SCALE GENOMIC DNA]</scope>
    <source>
        <strain evidence="2 3">BH030017</strain>
    </source>
</reference>
<comment type="caution">
    <text evidence="2">The sequence shown here is derived from an EMBL/GenBank/DDBJ whole genome shotgun (WGS) entry which is preliminary data.</text>
</comment>
<dbReference type="Pfam" id="PF01261">
    <property type="entry name" value="AP_endonuc_2"/>
    <property type="match status" value="1"/>
</dbReference>
<keyword evidence="3" id="KW-1185">Reference proteome</keyword>
<proteinExistence type="predicted"/>
<dbReference type="GO" id="GO:0016853">
    <property type="term" value="F:isomerase activity"/>
    <property type="evidence" value="ECO:0007669"/>
    <property type="project" value="UniProtKB-KW"/>
</dbReference>
<evidence type="ECO:0000313" key="3">
    <source>
        <dbReference type="Proteomes" id="UP000253314"/>
    </source>
</evidence>